<name>A0A6L6UA99_9FLAO</name>
<comment type="caution">
    <text evidence="2">The sequence shown here is derived from an EMBL/GenBank/DDBJ whole genome shotgun (WGS) entry which is preliminary data.</text>
</comment>
<dbReference type="EMBL" id="WOWS01000002">
    <property type="protein sequence ID" value="MUU77842.1"/>
    <property type="molecule type" value="Genomic_DNA"/>
</dbReference>
<accession>A0A6L6UA99</accession>
<dbReference type="RefSeq" id="WP_157362747.1">
    <property type="nucleotide sequence ID" value="NZ_WOWS01000002.1"/>
</dbReference>
<protein>
    <submittedName>
        <fullName evidence="2">DUF3857 domain-containing protein</fullName>
    </submittedName>
</protein>
<dbReference type="Proteomes" id="UP000478208">
    <property type="component" value="Unassembled WGS sequence"/>
</dbReference>
<dbReference type="Gene3D" id="2.60.40.3140">
    <property type="match status" value="1"/>
</dbReference>
<reference evidence="2 3" key="1">
    <citation type="submission" date="2019-12" db="EMBL/GenBank/DDBJ databases">
        <authorList>
            <person name="Li J."/>
        </authorList>
    </citation>
    <scope>NUCLEOTIDE SEQUENCE [LARGE SCALE GENOMIC DNA]</scope>
    <source>
        <strain evidence="2 3">HL2-2</strain>
    </source>
</reference>
<organism evidence="2 3">
    <name type="scientific">Winogradskyella endarachnes</name>
    <dbReference type="NCBI Taxonomy" id="2681965"/>
    <lineage>
        <taxon>Bacteria</taxon>
        <taxon>Pseudomonadati</taxon>
        <taxon>Bacteroidota</taxon>
        <taxon>Flavobacteriia</taxon>
        <taxon>Flavobacteriales</taxon>
        <taxon>Flavobacteriaceae</taxon>
        <taxon>Winogradskyella</taxon>
    </lineage>
</organism>
<proteinExistence type="predicted"/>
<keyword evidence="3" id="KW-1185">Reference proteome</keyword>
<dbReference type="AlphaFoldDB" id="A0A6L6UA99"/>
<feature type="domain" description="DUF3857" evidence="1">
    <location>
        <begin position="73"/>
        <end position="179"/>
    </location>
</feature>
<evidence type="ECO:0000313" key="3">
    <source>
        <dbReference type="Proteomes" id="UP000478208"/>
    </source>
</evidence>
<sequence>MNKIILALLICFGVINVIKAQINEEANNNFEKSKYEEISNEEKSDATIIYDRTYIDVGKIRENGEFKVRNLKTIHRKIKINTLYGLEQYNKLYIKIFNDLHYNLDYVDCKVKTLKKDGKVVKTDNTDFITTTLPANAPFFYKQKGNVKMLAIKDINIGDQVEYIFTTQEIIDIDPEYYYKTDRLSFVNNDFCIEKSVFINADKYKIKLWPHYFGEKDARNTDYSYNEGKKITLNNIKPKYNEIYSNSFLYEPDLTYMIKKEITVKDDTWEDFAKYFKPSRKKTKKKFIFEGKSINDAITEIETIVGTKEKFKFILKQINEPLENNMYLYFDLDDKIDISWSYAQVISRAVKKMKIPINFHFVINKNYNKLDKTYVSLYQFDDIICSFKGEDNKIYYFPLFSPFSNLNDIQKEFQGTECFTISQNELGERTHSFDNIPEFNSGKIAKNIDVNLGEIEEDKIKLNIKEKLSYSGHSWINNKALLMYLVKDSTRTDENLKRFVKEQLPMSHKIDSIYNVQFTSKDASCNIQYEYDKELNINNASEIIHLRPSDFVQHTFYTPYHMRETRLEKGYLNNEYNLDFVINFHLKDAFYWIQNDNLRKEIKNDFGELKTNFSNDSLTISTSFNFEFKKNQFEVSEWNQILDLRDTANDYLVQKFYFKK</sequence>
<gene>
    <name evidence="2" type="ORF">GN138_05260</name>
</gene>
<dbReference type="InterPro" id="IPR024618">
    <property type="entry name" value="DUF3857"/>
</dbReference>
<evidence type="ECO:0000259" key="1">
    <source>
        <dbReference type="Pfam" id="PF12969"/>
    </source>
</evidence>
<evidence type="ECO:0000313" key="2">
    <source>
        <dbReference type="EMBL" id="MUU77842.1"/>
    </source>
</evidence>
<dbReference type="Pfam" id="PF12969">
    <property type="entry name" value="DUF3857"/>
    <property type="match status" value="1"/>
</dbReference>